<sequence length="147" mass="15802">MTRTVLLSFLLAFYPLLSHGQGSPVATPAATRPLFDADSSRIYTFVEQSPTVVLEGGWSALQDTLSRRVRKRLGASAQSMSGRIIVSIVIGPRGGVFEKKVVQGLNPQADAAALAALDNLPRFIPGKQNGQRVAVRKSLLVQLPPRP</sequence>
<feature type="signal peptide" evidence="1">
    <location>
        <begin position="1"/>
        <end position="20"/>
    </location>
</feature>
<evidence type="ECO:0000256" key="1">
    <source>
        <dbReference type="SAM" id="SignalP"/>
    </source>
</evidence>
<keyword evidence="4" id="KW-1185">Reference proteome</keyword>
<gene>
    <name evidence="3" type="ORF">O9Z63_07495</name>
</gene>
<organism evidence="3 4">
    <name type="scientific">Hymenobacter yonginensis</name>
    <dbReference type="NCBI Taxonomy" id="748197"/>
    <lineage>
        <taxon>Bacteria</taxon>
        <taxon>Pseudomonadati</taxon>
        <taxon>Bacteroidota</taxon>
        <taxon>Cytophagia</taxon>
        <taxon>Cytophagales</taxon>
        <taxon>Hymenobacteraceae</taxon>
        <taxon>Hymenobacter</taxon>
    </lineage>
</organism>
<keyword evidence="1" id="KW-0732">Signal</keyword>
<accession>A0ABY7PTY4</accession>
<feature type="chain" id="PRO_5047076872" evidence="1">
    <location>
        <begin position="21"/>
        <end position="147"/>
    </location>
</feature>
<protein>
    <submittedName>
        <fullName evidence="3">Energy transducer TonB</fullName>
    </submittedName>
</protein>
<feature type="domain" description="TonB C-terminal" evidence="2">
    <location>
        <begin position="75"/>
        <end position="136"/>
    </location>
</feature>
<reference evidence="3 4" key="1">
    <citation type="journal article" date="2011" name="Int. J. Syst. Evol. Microbiol.">
        <title>Hymenobacter yonginensis sp. nov., isolated from a mesotrophic artificial lake.</title>
        <authorList>
            <person name="Joung Y."/>
            <person name="Cho S.H."/>
            <person name="Kim H."/>
            <person name="Kim S.B."/>
            <person name="Joh K."/>
        </authorList>
    </citation>
    <scope>NUCLEOTIDE SEQUENCE [LARGE SCALE GENOMIC DNA]</scope>
    <source>
        <strain evidence="3 4">KCTC 22745</strain>
    </source>
</reference>
<evidence type="ECO:0000313" key="3">
    <source>
        <dbReference type="EMBL" id="WBO86090.1"/>
    </source>
</evidence>
<dbReference type="Pfam" id="PF03544">
    <property type="entry name" value="TonB_C"/>
    <property type="match status" value="1"/>
</dbReference>
<dbReference type="SUPFAM" id="SSF74653">
    <property type="entry name" value="TolA/TonB C-terminal domain"/>
    <property type="match status" value="1"/>
</dbReference>
<name>A0ABY7PTY4_9BACT</name>
<dbReference type="Gene3D" id="3.30.1150.10">
    <property type="match status" value="1"/>
</dbReference>
<dbReference type="EMBL" id="CP115396">
    <property type="protein sequence ID" value="WBO86090.1"/>
    <property type="molecule type" value="Genomic_DNA"/>
</dbReference>
<dbReference type="InterPro" id="IPR037682">
    <property type="entry name" value="TonB_C"/>
</dbReference>
<evidence type="ECO:0000259" key="2">
    <source>
        <dbReference type="Pfam" id="PF03544"/>
    </source>
</evidence>
<evidence type="ECO:0000313" key="4">
    <source>
        <dbReference type="Proteomes" id="UP001211872"/>
    </source>
</evidence>
<proteinExistence type="predicted"/>
<dbReference type="Proteomes" id="UP001211872">
    <property type="component" value="Chromosome"/>
</dbReference>
<dbReference type="RefSeq" id="WP_270128680.1">
    <property type="nucleotide sequence ID" value="NZ_CP115396.1"/>
</dbReference>